<keyword evidence="1" id="KW-0472">Membrane</keyword>
<accession>A0A2I2FQ01</accession>
<dbReference type="GeneID" id="36527639"/>
<dbReference type="Proteomes" id="UP000234585">
    <property type="component" value="Unassembled WGS sequence"/>
</dbReference>
<reference evidence="2 3" key="1">
    <citation type="submission" date="2017-12" db="EMBL/GenBank/DDBJ databases">
        <authorList>
            <consortium name="DOE Joint Genome Institute"/>
            <person name="Haridas S."/>
            <person name="Kjaerbolling I."/>
            <person name="Vesth T.C."/>
            <person name="Frisvad J.C."/>
            <person name="Nybo J.L."/>
            <person name="Theobald S."/>
            <person name="Kuo A."/>
            <person name="Bowyer P."/>
            <person name="Matsuda Y."/>
            <person name="Mondo S."/>
            <person name="Lyhne E.K."/>
            <person name="Kogle M.E."/>
            <person name="Clum A."/>
            <person name="Lipzen A."/>
            <person name="Salamov A."/>
            <person name="Ngan C.Y."/>
            <person name="Daum C."/>
            <person name="Chiniquy J."/>
            <person name="Barry K."/>
            <person name="LaButti K."/>
            <person name="Simmons B.A."/>
            <person name="Magnuson J.K."/>
            <person name="Mortensen U.H."/>
            <person name="Larsen T.O."/>
            <person name="Grigoriev I.V."/>
            <person name="Baker S.E."/>
            <person name="Andersen M.R."/>
            <person name="Nordberg H.P."/>
            <person name="Cantor M.N."/>
            <person name="Hua S.X."/>
        </authorList>
    </citation>
    <scope>NUCLEOTIDE SEQUENCE [LARGE SCALE GENOMIC DNA]</scope>
    <source>
        <strain evidence="2 3">CBS 102.13</strain>
    </source>
</reference>
<sequence length="73" mass="8294">MIDGSQFIYVVHACIHGSLCSSVHWYFASLVDGWRWIGCLVAWVTTCLPTCLAGRWLIGRDAEGWMYRTHCDA</sequence>
<name>A0A2I2FQ01_ASPCN</name>
<keyword evidence="3" id="KW-1185">Reference proteome</keyword>
<feature type="non-terminal residue" evidence="2">
    <location>
        <position position="73"/>
    </location>
</feature>
<keyword evidence="1" id="KW-1133">Transmembrane helix</keyword>
<protein>
    <submittedName>
        <fullName evidence="2">Uncharacterized protein</fullName>
    </submittedName>
</protein>
<dbReference type="AlphaFoldDB" id="A0A2I2FQ01"/>
<keyword evidence="1" id="KW-0812">Transmembrane</keyword>
<dbReference type="RefSeq" id="XP_024676720.1">
    <property type="nucleotide sequence ID" value="XM_024820479.1"/>
</dbReference>
<organism evidence="2 3">
    <name type="scientific">Aspergillus candidus</name>
    <dbReference type="NCBI Taxonomy" id="41067"/>
    <lineage>
        <taxon>Eukaryota</taxon>
        <taxon>Fungi</taxon>
        <taxon>Dikarya</taxon>
        <taxon>Ascomycota</taxon>
        <taxon>Pezizomycotina</taxon>
        <taxon>Eurotiomycetes</taxon>
        <taxon>Eurotiomycetidae</taxon>
        <taxon>Eurotiales</taxon>
        <taxon>Aspergillaceae</taxon>
        <taxon>Aspergillus</taxon>
        <taxon>Aspergillus subgen. Circumdati</taxon>
    </lineage>
</organism>
<evidence type="ECO:0000256" key="1">
    <source>
        <dbReference type="SAM" id="Phobius"/>
    </source>
</evidence>
<gene>
    <name evidence="2" type="ORF">BDW47DRAFT_97720</name>
</gene>
<feature type="transmembrane region" description="Helical" evidence="1">
    <location>
        <begin position="33"/>
        <end position="58"/>
    </location>
</feature>
<feature type="transmembrane region" description="Helical" evidence="1">
    <location>
        <begin position="7"/>
        <end position="27"/>
    </location>
</feature>
<dbReference type="EMBL" id="KZ559117">
    <property type="protein sequence ID" value="PLB42708.1"/>
    <property type="molecule type" value="Genomic_DNA"/>
</dbReference>
<proteinExistence type="predicted"/>
<evidence type="ECO:0000313" key="3">
    <source>
        <dbReference type="Proteomes" id="UP000234585"/>
    </source>
</evidence>
<evidence type="ECO:0000313" key="2">
    <source>
        <dbReference type="EMBL" id="PLB42708.1"/>
    </source>
</evidence>